<protein>
    <submittedName>
        <fullName evidence="1">Uncharacterized protein</fullName>
    </submittedName>
</protein>
<gene>
    <name evidence="1" type="ORF">APLA_LOCUS11658</name>
</gene>
<evidence type="ECO:0000313" key="1">
    <source>
        <dbReference type="EMBL" id="CAB3248335.1"/>
    </source>
</evidence>
<evidence type="ECO:0000313" key="2">
    <source>
        <dbReference type="Proteomes" id="UP000494106"/>
    </source>
</evidence>
<dbReference type="EMBL" id="CADEBC010000534">
    <property type="protein sequence ID" value="CAB3248335.1"/>
    <property type="molecule type" value="Genomic_DNA"/>
</dbReference>
<organism evidence="1 2">
    <name type="scientific">Arctia plantaginis</name>
    <name type="common">Wood tiger moth</name>
    <name type="synonym">Phalaena plantaginis</name>
    <dbReference type="NCBI Taxonomy" id="874455"/>
    <lineage>
        <taxon>Eukaryota</taxon>
        <taxon>Metazoa</taxon>
        <taxon>Ecdysozoa</taxon>
        <taxon>Arthropoda</taxon>
        <taxon>Hexapoda</taxon>
        <taxon>Insecta</taxon>
        <taxon>Pterygota</taxon>
        <taxon>Neoptera</taxon>
        <taxon>Endopterygota</taxon>
        <taxon>Lepidoptera</taxon>
        <taxon>Glossata</taxon>
        <taxon>Ditrysia</taxon>
        <taxon>Noctuoidea</taxon>
        <taxon>Erebidae</taxon>
        <taxon>Arctiinae</taxon>
        <taxon>Arctia</taxon>
    </lineage>
</organism>
<dbReference type="OrthoDB" id="7249453at2759"/>
<accession>A0A8S1AKI0</accession>
<dbReference type="Gene3D" id="1.25.10.10">
    <property type="entry name" value="Leucine-rich Repeat Variant"/>
    <property type="match status" value="1"/>
</dbReference>
<reference evidence="1 2" key="1">
    <citation type="submission" date="2020-04" db="EMBL/GenBank/DDBJ databases">
        <authorList>
            <person name="Wallbank WR R."/>
            <person name="Pardo Diaz C."/>
            <person name="Kozak K."/>
            <person name="Martin S."/>
            <person name="Jiggins C."/>
            <person name="Moest M."/>
            <person name="Warren A I."/>
            <person name="Byers J.R.P. K."/>
            <person name="Montejo-Kovacevich G."/>
            <person name="Yen C E."/>
        </authorList>
    </citation>
    <scope>NUCLEOTIDE SEQUENCE [LARGE SCALE GENOMIC DNA]</scope>
</reference>
<proteinExistence type="predicted"/>
<comment type="caution">
    <text evidence="1">The sequence shown here is derived from an EMBL/GenBank/DDBJ whole genome shotgun (WGS) entry which is preliminary data.</text>
</comment>
<sequence>MIRSSGCLATICELFTNCMMNQDTWQSLCRCLAETCRNVEANQSYCTHLVPACVQRCSQRNIEVLLVLQSLLQNHERNVNLFFKCNGISLFRREILKHEICMQLLDTIVQSSEQAIELINKTDTYQYLVDFLRLYGPESQLGQWATIILYHMSRTKGTCVIPIPKQEINEKQNTDNPDIQNTINTTGFFQNVIKEIIQCGLLPAQFQSKTKNSLFVQSHSNQNRLQPNETCTQNTSVIFNNCNIQKCAKISNDLIEGKQNNRIRDLSFSFLYQEDNRRYTHGSICTNKINNACQKTPSNAVNIRKFSKFCEPASLADNLNCRDTPELSSFAPKCVSTPKKTYYIEPKKSTMRYVKNSTCTIFSDSIGKHKRKRMIRSRKDLSKVASFPKCLEQTNSDKENRHRSITERFLGAVNESCTTLVKTIKNIFTSKHSSKESKIKGLTPVSETSTKSCSYSFTNYMRERDAILKNENTKEFNDDFDDFSMEMTNTCSSCNDTVVLKQKLANDEYLKQTIRKLKLGINLYGCDFKKISKQLWPHQTYMTPVVLYNLYRKLIIK</sequence>
<name>A0A8S1AKI0_ARCPL</name>
<dbReference type="Proteomes" id="UP000494106">
    <property type="component" value="Unassembled WGS sequence"/>
</dbReference>
<dbReference type="AlphaFoldDB" id="A0A8S1AKI0"/>
<dbReference type="SUPFAM" id="SSF48371">
    <property type="entry name" value="ARM repeat"/>
    <property type="match status" value="1"/>
</dbReference>
<keyword evidence="2" id="KW-1185">Reference proteome</keyword>
<dbReference type="InterPro" id="IPR016024">
    <property type="entry name" value="ARM-type_fold"/>
</dbReference>
<dbReference type="InterPro" id="IPR011989">
    <property type="entry name" value="ARM-like"/>
</dbReference>